<evidence type="ECO:0000259" key="1">
    <source>
        <dbReference type="Pfam" id="PF02663"/>
    </source>
</evidence>
<sequence>MTAGGKDEPEALDTEALAAESMETFEQLLAESTRIHGHICAGQVIGVRMAMAALERIGISDPKGADRKKLYVLVEIDRCATDAIQSVTGCSLGKRSLRWLDFGIMAATFVNLESGRAIRATAREEARTLSESYCPEIMDKYQRQLEAYKVMPLEELFFFQEVSVQLNDCDMPGRPLRRVQCQLCGDWVQDCREVEVNSKILCRACAGERYYHVIEAPKQT</sequence>
<dbReference type="GO" id="GO:0016491">
    <property type="term" value="F:oxidoreductase activity"/>
    <property type="evidence" value="ECO:0007669"/>
    <property type="project" value="UniProtKB-KW"/>
</dbReference>
<keyword evidence="3" id="KW-1185">Reference proteome</keyword>
<dbReference type="InterPro" id="IPR053194">
    <property type="entry name" value="tRNA_methyltr_O"/>
</dbReference>
<reference evidence="2 3" key="1">
    <citation type="journal article" date="2011" name="Stand. Genomic Sci.">
        <title>Complete genome sequence of Desulfobulbus propionicus type strain (1pr3).</title>
        <authorList>
            <person name="Pagani I."/>
            <person name="Lapidus A."/>
            <person name="Nolan M."/>
            <person name="Lucas S."/>
            <person name="Hammon N."/>
            <person name="Deshpande S."/>
            <person name="Cheng J.F."/>
            <person name="Chertkov O."/>
            <person name="Davenport K."/>
            <person name="Tapia R."/>
            <person name="Han C."/>
            <person name="Goodwin L."/>
            <person name="Pitluck S."/>
            <person name="Liolios K."/>
            <person name="Mavromatis K."/>
            <person name="Ivanova N."/>
            <person name="Mikhailova N."/>
            <person name="Pati A."/>
            <person name="Chen A."/>
            <person name="Palaniappan K."/>
            <person name="Land M."/>
            <person name="Hauser L."/>
            <person name="Chang Y.J."/>
            <person name="Jeffries C.D."/>
            <person name="Detter J.C."/>
            <person name="Brambilla E."/>
            <person name="Kannan K.P."/>
            <person name="Djao O.D."/>
            <person name="Rohde M."/>
            <person name="Pukall R."/>
            <person name="Spring S."/>
            <person name="Goker M."/>
            <person name="Sikorski J."/>
            <person name="Woyke T."/>
            <person name="Bristow J."/>
            <person name="Eisen J.A."/>
            <person name="Markowitz V."/>
            <person name="Hugenholtz P."/>
            <person name="Kyrpides N.C."/>
            <person name="Klenk H.P."/>
        </authorList>
    </citation>
    <scope>NUCLEOTIDE SEQUENCE [LARGE SCALE GENOMIC DNA]</scope>
    <source>
        <strain evidence="3">ATCC 33891 / DSM 2032 / 1pr3</strain>
    </source>
</reference>
<dbReference type="AlphaFoldDB" id="A0A7U3YIX1"/>
<dbReference type="SUPFAM" id="SSF143555">
    <property type="entry name" value="FwdE-like"/>
    <property type="match status" value="1"/>
</dbReference>
<dbReference type="InterPro" id="IPR003814">
    <property type="entry name" value="FmdEsu_dom"/>
</dbReference>
<organism evidence="2 3">
    <name type="scientific">Desulfobulbus propionicus (strain ATCC 33891 / DSM 2032 / VKM B-1956 / 1pr3)</name>
    <dbReference type="NCBI Taxonomy" id="577650"/>
    <lineage>
        <taxon>Bacteria</taxon>
        <taxon>Pseudomonadati</taxon>
        <taxon>Thermodesulfobacteriota</taxon>
        <taxon>Desulfobulbia</taxon>
        <taxon>Desulfobulbales</taxon>
        <taxon>Desulfobulbaceae</taxon>
        <taxon>Desulfobulbus</taxon>
    </lineage>
</organism>
<dbReference type="PANTHER" id="PTHR39418">
    <property type="entry name" value="DEHYDROGENASE-RELATED"/>
    <property type="match status" value="1"/>
</dbReference>
<name>A0A7U3YIX1_DESPD</name>
<dbReference type="Pfam" id="PF02663">
    <property type="entry name" value="FmdE"/>
    <property type="match status" value="1"/>
</dbReference>
<proteinExistence type="predicted"/>
<feature type="domain" description="Formylmethanofuran dehydrogenase subunit E" evidence="1">
    <location>
        <begin position="35"/>
        <end position="157"/>
    </location>
</feature>
<gene>
    <name evidence="2" type="ordered locus">Despr_0025</name>
</gene>
<keyword evidence="2" id="KW-0560">Oxidoreductase</keyword>
<evidence type="ECO:0000313" key="2">
    <source>
        <dbReference type="EMBL" id="ADW16219.1"/>
    </source>
</evidence>
<accession>A0A7U3YIX1</accession>
<dbReference type="PANTHER" id="PTHR39418:SF1">
    <property type="entry name" value="DEHYDROGENASE"/>
    <property type="match status" value="1"/>
</dbReference>
<dbReference type="Proteomes" id="UP000006365">
    <property type="component" value="Chromosome"/>
</dbReference>
<dbReference type="EC" id="1.2.99.5" evidence="2"/>
<dbReference type="Gene3D" id="3.30.1330.130">
    <property type="match status" value="1"/>
</dbReference>
<evidence type="ECO:0000313" key="3">
    <source>
        <dbReference type="Proteomes" id="UP000006365"/>
    </source>
</evidence>
<protein>
    <submittedName>
        <fullName evidence="2">Formylmethanofuran dehydrogenase, subunit E</fullName>
        <ecNumber evidence="2">1.2.99.5</ecNumber>
    </submittedName>
</protein>
<dbReference type="EMBL" id="CP002364">
    <property type="protein sequence ID" value="ADW16219.1"/>
    <property type="molecule type" value="Genomic_DNA"/>
</dbReference>
<dbReference type="KEGG" id="dpr:Despr_0025"/>